<dbReference type="Proteomes" id="UP000002051">
    <property type="component" value="Unassembled WGS sequence"/>
</dbReference>
<evidence type="ECO:0000313" key="12">
    <source>
        <dbReference type="EnsemblPlants" id="KEH22272"/>
    </source>
</evidence>
<evidence type="ECO:0000313" key="11">
    <source>
        <dbReference type="EMBL" id="KEH22272.1"/>
    </source>
</evidence>
<evidence type="ECO:0000256" key="3">
    <source>
        <dbReference type="ARBA" id="ARBA00012483"/>
    </source>
</evidence>
<dbReference type="InterPro" id="IPR001841">
    <property type="entry name" value="Znf_RING"/>
</dbReference>
<dbReference type="PANTHER" id="PTHR23328">
    <property type="entry name" value="RING-TYPE DOMAIN-CONTAINING PROTEIN"/>
    <property type="match status" value="1"/>
</dbReference>
<dbReference type="InterPro" id="IPR013083">
    <property type="entry name" value="Znf_RING/FYVE/PHD"/>
</dbReference>
<dbReference type="EMBL" id="CM001223">
    <property type="protein sequence ID" value="KEH22272.1"/>
    <property type="molecule type" value="Genomic_DNA"/>
</dbReference>
<keyword evidence="8" id="KW-0479">Metal-binding</keyword>
<reference evidence="11 13" key="1">
    <citation type="journal article" date="2011" name="Nature">
        <title>The Medicago genome provides insight into the evolution of rhizobial symbioses.</title>
        <authorList>
            <person name="Young N.D."/>
            <person name="Debelle F."/>
            <person name="Oldroyd G.E."/>
            <person name="Geurts R."/>
            <person name="Cannon S.B."/>
            <person name="Udvardi M.K."/>
            <person name="Benedito V.A."/>
            <person name="Mayer K.F."/>
            <person name="Gouzy J."/>
            <person name="Schoof H."/>
            <person name="Van de Peer Y."/>
            <person name="Proost S."/>
            <person name="Cook D.R."/>
            <person name="Meyers B.C."/>
            <person name="Spannagl M."/>
            <person name="Cheung F."/>
            <person name="De Mita S."/>
            <person name="Krishnakumar V."/>
            <person name="Gundlach H."/>
            <person name="Zhou S."/>
            <person name="Mudge J."/>
            <person name="Bharti A.K."/>
            <person name="Murray J.D."/>
            <person name="Naoumkina M.A."/>
            <person name="Rosen B."/>
            <person name="Silverstein K.A."/>
            <person name="Tang H."/>
            <person name="Rombauts S."/>
            <person name="Zhao P.X."/>
            <person name="Zhou P."/>
            <person name="Barbe V."/>
            <person name="Bardou P."/>
            <person name="Bechner M."/>
            <person name="Bellec A."/>
            <person name="Berger A."/>
            <person name="Berges H."/>
            <person name="Bidwell S."/>
            <person name="Bisseling T."/>
            <person name="Choisne N."/>
            <person name="Couloux A."/>
            <person name="Denny R."/>
            <person name="Deshpande S."/>
            <person name="Dai X."/>
            <person name="Doyle J.J."/>
            <person name="Dudez A.M."/>
            <person name="Farmer A.D."/>
            <person name="Fouteau S."/>
            <person name="Franken C."/>
            <person name="Gibelin C."/>
            <person name="Gish J."/>
            <person name="Goldstein S."/>
            <person name="Gonzalez A.J."/>
            <person name="Green P.J."/>
            <person name="Hallab A."/>
            <person name="Hartog M."/>
            <person name="Hua A."/>
            <person name="Humphray S.J."/>
            <person name="Jeong D.H."/>
            <person name="Jing Y."/>
            <person name="Jocker A."/>
            <person name="Kenton S.M."/>
            <person name="Kim D.J."/>
            <person name="Klee K."/>
            <person name="Lai H."/>
            <person name="Lang C."/>
            <person name="Lin S."/>
            <person name="Macmil S.L."/>
            <person name="Magdelenat G."/>
            <person name="Matthews L."/>
            <person name="McCorrison J."/>
            <person name="Monaghan E.L."/>
            <person name="Mun J.H."/>
            <person name="Najar F.Z."/>
            <person name="Nicholson C."/>
            <person name="Noirot C."/>
            <person name="O'Bleness M."/>
            <person name="Paule C.R."/>
            <person name="Poulain J."/>
            <person name="Prion F."/>
            <person name="Qin B."/>
            <person name="Qu C."/>
            <person name="Retzel E.F."/>
            <person name="Riddle C."/>
            <person name="Sallet E."/>
            <person name="Samain S."/>
            <person name="Samson N."/>
            <person name="Sanders I."/>
            <person name="Saurat O."/>
            <person name="Scarpelli C."/>
            <person name="Schiex T."/>
            <person name="Segurens B."/>
            <person name="Severin A.J."/>
            <person name="Sherrier D.J."/>
            <person name="Shi R."/>
            <person name="Sims S."/>
            <person name="Singer S.R."/>
            <person name="Sinharoy S."/>
            <person name="Sterck L."/>
            <person name="Viollet A."/>
            <person name="Wang B.B."/>
            <person name="Wang K."/>
            <person name="Wang M."/>
            <person name="Wang X."/>
            <person name="Warfsmann J."/>
            <person name="Weissenbach J."/>
            <person name="White D.D."/>
            <person name="White J.D."/>
            <person name="Wiley G.B."/>
            <person name="Wincker P."/>
            <person name="Xing Y."/>
            <person name="Yang L."/>
            <person name="Yao Z."/>
            <person name="Ying F."/>
            <person name="Zhai J."/>
            <person name="Zhou L."/>
            <person name="Zuber A."/>
            <person name="Denarie J."/>
            <person name="Dixon R.A."/>
            <person name="May G.D."/>
            <person name="Schwartz D.C."/>
            <person name="Rogers J."/>
            <person name="Quetier F."/>
            <person name="Town C.D."/>
            <person name="Roe B.A."/>
        </authorList>
    </citation>
    <scope>NUCLEOTIDE SEQUENCE [LARGE SCALE GENOMIC DNA]</scope>
    <source>
        <strain evidence="11">A17</strain>
        <strain evidence="12 13">cv. Jemalong A17</strain>
    </source>
</reference>
<keyword evidence="7" id="KW-0539">Nucleus</keyword>
<dbReference type="GO" id="GO:0006974">
    <property type="term" value="P:DNA damage response"/>
    <property type="evidence" value="ECO:0007669"/>
    <property type="project" value="UniProtKB-KW"/>
</dbReference>
<dbReference type="PANTHER" id="PTHR23328:SF0">
    <property type="entry name" value="RING-TYPE DOMAIN-CONTAINING PROTEIN"/>
    <property type="match status" value="1"/>
</dbReference>
<evidence type="ECO:0000256" key="9">
    <source>
        <dbReference type="SAM" id="Phobius"/>
    </source>
</evidence>
<comment type="catalytic activity">
    <reaction evidence="1">
        <text>S-ubiquitinyl-[E2 ubiquitin-conjugating enzyme]-L-cysteine + [acceptor protein]-L-lysine = [E2 ubiquitin-conjugating enzyme]-L-cysteine + N(6)-ubiquitinyl-[acceptor protein]-L-lysine.</text>
        <dbReference type="EC" id="2.3.2.27"/>
    </reaction>
</comment>
<evidence type="ECO:0000256" key="7">
    <source>
        <dbReference type="ARBA" id="ARBA00023242"/>
    </source>
</evidence>
<organism evidence="11 13">
    <name type="scientific">Medicago truncatula</name>
    <name type="common">Barrel medic</name>
    <name type="synonym">Medicago tribuloides</name>
    <dbReference type="NCBI Taxonomy" id="3880"/>
    <lineage>
        <taxon>Eukaryota</taxon>
        <taxon>Viridiplantae</taxon>
        <taxon>Streptophyta</taxon>
        <taxon>Embryophyta</taxon>
        <taxon>Tracheophyta</taxon>
        <taxon>Spermatophyta</taxon>
        <taxon>Magnoliopsida</taxon>
        <taxon>eudicotyledons</taxon>
        <taxon>Gunneridae</taxon>
        <taxon>Pentapetalae</taxon>
        <taxon>rosids</taxon>
        <taxon>fabids</taxon>
        <taxon>Fabales</taxon>
        <taxon>Fabaceae</taxon>
        <taxon>Papilionoideae</taxon>
        <taxon>50 kb inversion clade</taxon>
        <taxon>NPAAA clade</taxon>
        <taxon>Hologalegina</taxon>
        <taxon>IRL clade</taxon>
        <taxon>Trifolieae</taxon>
        <taxon>Medicago</taxon>
    </lineage>
</organism>
<dbReference type="EnsemblPlants" id="KEH22272">
    <property type="protein sequence ID" value="KEH22272"/>
    <property type="gene ID" value="MTR_7g035455"/>
</dbReference>
<dbReference type="GO" id="GO:0008270">
    <property type="term" value="F:zinc ion binding"/>
    <property type="evidence" value="ECO:0007669"/>
    <property type="project" value="UniProtKB-KW"/>
</dbReference>
<protein>
    <recommendedName>
        <fullName evidence="3">RING-type E3 ubiquitin transferase</fullName>
        <ecNumber evidence="3">2.3.2.27</ecNumber>
    </recommendedName>
</protein>
<keyword evidence="8" id="KW-0863">Zinc-finger</keyword>
<evidence type="ECO:0000256" key="4">
    <source>
        <dbReference type="ARBA" id="ARBA00022679"/>
    </source>
</evidence>
<keyword evidence="9" id="KW-0472">Membrane</keyword>
<feature type="transmembrane region" description="Helical" evidence="9">
    <location>
        <begin position="51"/>
        <end position="70"/>
    </location>
</feature>
<accession>A0A072TXV7</accession>
<evidence type="ECO:0000313" key="13">
    <source>
        <dbReference type="Proteomes" id="UP000002051"/>
    </source>
</evidence>
<evidence type="ECO:0000256" key="8">
    <source>
        <dbReference type="PROSITE-ProRule" id="PRU00175"/>
    </source>
</evidence>
<evidence type="ECO:0000256" key="2">
    <source>
        <dbReference type="ARBA" id="ARBA00004123"/>
    </source>
</evidence>
<dbReference type="HOGENOM" id="CLU_1162635_0_0_1"/>
<name>A0A072TXV7_MEDTR</name>
<keyword evidence="4" id="KW-0808">Transferase</keyword>
<dbReference type="EC" id="2.3.2.27" evidence="3"/>
<keyword evidence="8" id="KW-0862">Zinc</keyword>
<feature type="transmembrane region" description="Helical" evidence="9">
    <location>
        <begin position="76"/>
        <end position="94"/>
    </location>
</feature>
<dbReference type="SUPFAM" id="SSF57850">
    <property type="entry name" value="RING/U-box"/>
    <property type="match status" value="1"/>
</dbReference>
<keyword evidence="9" id="KW-1133">Transmembrane helix</keyword>
<evidence type="ECO:0000256" key="6">
    <source>
        <dbReference type="ARBA" id="ARBA00022786"/>
    </source>
</evidence>
<dbReference type="AlphaFoldDB" id="A0A072TXV7"/>
<dbReference type="PROSITE" id="PS50089">
    <property type="entry name" value="ZF_RING_2"/>
    <property type="match status" value="1"/>
</dbReference>
<keyword evidence="13" id="KW-1185">Reference proteome</keyword>
<dbReference type="GO" id="GO:0005634">
    <property type="term" value="C:nucleus"/>
    <property type="evidence" value="ECO:0007669"/>
    <property type="project" value="UniProtKB-SubCell"/>
</dbReference>
<reference evidence="12" key="3">
    <citation type="submission" date="2015-04" db="UniProtKB">
        <authorList>
            <consortium name="EnsemblPlants"/>
        </authorList>
    </citation>
    <scope>IDENTIFICATION</scope>
    <source>
        <strain evidence="12">cv. Jemalong A17</strain>
    </source>
</reference>
<keyword evidence="6" id="KW-0833">Ubl conjugation pathway</keyword>
<evidence type="ECO:0000256" key="5">
    <source>
        <dbReference type="ARBA" id="ARBA00022763"/>
    </source>
</evidence>
<keyword evidence="5" id="KW-0227">DNA damage</keyword>
<evidence type="ECO:0000256" key="1">
    <source>
        <dbReference type="ARBA" id="ARBA00000900"/>
    </source>
</evidence>
<proteinExistence type="predicted"/>
<gene>
    <name evidence="11" type="ordered locus">MTR_7g035455</name>
</gene>
<reference evidence="11 13" key="2">
    <citation type="journal article" date="2014" name="BMC Genomics">
        <title>An improved genome release (version Mt4.0) for the model legume Medicago truncatula.</title>
        <authorList>
            <person name="Tang H."/>
            <person name="Krishnakumar V."/>
            <person name="Bidwell S."/>
            <person name="Rosen B."/>
            <person name="Chan A."/>
            <person name="Zhou S."/>
            <person name="Gentzbittel L."/>
            <person name="Childs K.L."/>
            <person name="Yandell M."/>
            <person name="Gundlach H."/>
            <person name="Mayer K.F."/>
            <person name="Schwartz D.C."/>
            <person name="Town C.D."/>
        </authorList>
    </citation>
    <scope>GENOME REANNOTATION</scope>
    <source>
        <strain evidence="11">A17</strain>
        <strain evidence="12 13">cv. Jemalong A17</strain>
    </source>
</reference>
<sequence length="239" mass="27693">MHVKNTHCQYKPYSTEKPKFCDRNKLLPRPQKLVFELPQSLGESIGPTMFWLLKSVYVRLILLVFLQIWIYKRTGMTMMSLMFSIFPHVLYLFYDVIPTFGGAKTLTKKTSRSRKKKRKTSSENKLTQNGIDVPCIDQLREELSCAMCFELFFEPSTTPCGHRFLIDNLQFCSFCKICLQSTANKWRNCPNCKQSISNEGSFSVNTALWNTIQLLFPKEIEAREVVAYSLNNRPAITSN</sequence>
<dbReference type="GO" id="GO:0061630">
    <property type="term" value="F:ubiquitin protein ligase activity"/>
    <property type="evidence" value="ECO:0007669"/>
    <property type="project" value="UniProtKB-EC"/>
</dbReference>
<dbReference type="STRING" id="3880.A0A072TXV7"/>
<comment type="subcellular location">
    <subcellularLocation>
        <location evidence="2">Nucleus</location>
    </subcellularLocation>
</comment>
<feature type="domain" description="RING-type" evidence="10">
    <location>
        <begin position="145"/>
        <end position="193"/>
    </location>
</feature>
<dbReference type="InterPro" id="IPR051657">
    <property type="entry name" value="RNF168/RNF169_E3_ubiq-ligase"/>
</dbReference>
<evidence type="ECO:0000259" key="10">
    <source>
        <dbReference type="PROSITE" id="PS50089"/>
    </source>
</evidence>
<dbReference type="Gene3D" id="3.30.40.10">
    <property type="entry name" value="Zinc/RING finger domain, C3HC4 (zinc finger)"/>
    <property type="match status" value="1"/>
</dbReference>
<keyword evidence="9 11" id="KW-0812">Transmembrane</keyword>